<comment type="caution">
    <text evidence="6">The sequence shown here is derived from an EMBL/GenBank/DDBJ whole genome shotgun (WGS) entry which is preliminary data.</text>
</comment>
<dbReference type="PROSITE" id="PS50977">
    <property type="entry name" value="HTH_TETR_2"/>
    <property type="match status" value="1"/>
</dbReference>
<protein>
    <recommendedName>
        <fullName evidence="5">HTH tetR-type domain-containing protein</fullName>
    </recommendedName>
</protein>
<dbReference type="PATRIC" id="fig|874156.12.peg.2578"/>
<dbReference type="EMBL" id="LBHU01000004">
    <property type="protein sequence ID" value="KLI63026.1"/>
    <property type="molecule type" value="Genomic_DNA"/>
</dbReference>
<keyword evidence="1" id="KW-0805">Transcription regulation</keyword>
<feature type="domain" description="HTH tetR-type" evidence="5">
    <location>
        <begin position="27"/>
        <end position="87"/>
    </location>
</feature>
<dbReference type="InterPro" id="IPR050109">
    <property type="entry name" value="HTH-type_TetR-like_transc_reg"/>
</dbReference>
<name>A0A0H0XLY3_9SPHN</name>
<accession>A0A0H0XLY3</accession>
<dbReference type="AlphaFoldDB" id="A0A0H0XLY3"/>
<dbReference type="InterPro" id="IPR001647">
    <property type="entry name" value="HTH_TetR"/>
</dbReference>
<gene>
    <name evidence="6" type="ORF">AAV99_12525</name>
</gene>
<feature type="DNA-binding region" description="H-T-H motif" evidence="4">
    <location>
        <begin position="50"/>
        <end position="69"/>
    </location>
</feature>
<dbReference type="Pfam" id="PF00440">
    <property type="entry name" value="TetR_N"/>
    <property type="match status" value="1"/>
</dbReference>
<dbReference type="GO" id="GO:0003700">
    <property type="term" value="F:DNA-binding transcription factor activity"/>
    <property type="evidence" value="ECO:0007669"/>
    <property type="project" value="TreeGrafter"/>
</dbReference>
<dbReference type="Gene3D" id="1.10.357.10">
    <property type="entry name" value="Tetracycline Repressor, domain 2"/>
    <property type="match status" value="1"/>
</dbReference>
<dbReference type="SUPFAM" id="SSF46689">
    <property type="entry name" value="Homeodomain-like"/>
    <property type="match status" value="1"/>
</dbReference>
<dbReference type="GO" id="GO:0000976">
    <property type="term" value="F:transcription cis-regulatory region binding"/>
    <property type="evidence" value="ECO:0007669"/>
    <property type="project" value="TreeGrafter"/>
</dbReference>
<evidence type="ECO:0000256" key="1">
    <source>
        <dbReference type="ARBA" id="ARBA00023015"/>
    </source>
</evidence>
<keyword evidence="3" id="KW-0804">Transcription</keyword>
<evidence type="ECO:0000313" key="7">
    <source>
        <dbReference type="Proteomes" id="UP000053455"/>
    </source>
</evidence>
<evidence type="ECO:0000256" key="2">
    <source>
        <dbReference type="ARBA" id="ARBA00023125"/>
    </source>
</evidence>
<keyword evidence="2 4" id="KW-0238">DNA-binding</keyword>
<evidence type="ECO:0000259" key="5">
    <source>
        <dbReference type="PROSITE" id="PS50977"/>
    </source>
</evidence>
<keyword evidence="7" id="KW-1185">Reference proteome</keyword>
<dbReference type="STRING" id="874156.GCA_001021555_02588"/>
<sequence>MPSPGKTASIGSARQLIEPTAQALKSAKTRSRLIDATIRCLVKFSYADTTTPKVAEEAGLSRGAMLHHFENGRQLMQATLVELHRKRLRAFRRAAGTLDHDARTLLHAYWDQLLRPNFIAFQELANASRTDKELAAVLEPVRREFDERWHELAIELFPEWADDLAAFKIALALTQNTLEGMALNRVTHGIDEETISLVLDHLEKVILDLRPDRRS</sequence>
<dbReference type="InterPro" id="IPR009057">
    <property type="entry name" value="Homeodomain-like_sf"/>
</dbReference>
<reference evidence="6 7" key="1">
    <citation type="submission" date="2015-04" db="EMBL/GenBank/DDBJ databases">
        <title>The draft genome sequence of Erythrobacter marinus HWDM-33.</title>
        <authorList>
            <person name="Zhuang L."/>
            <person name="Liu Y."/>
            <person name="Shao Z."/>
        </authorList>
    </citation>
    <scope>NUCLEOTIDE SEQUENCE [LARGE SCALE GENOMIC DNA]</scope>
    <source>
        <strain evidence="6 7">HWDM-33</strain>
    </source>
</reference>
<dbReference type="Proteomes" id="UP000053455">
    <property type="component" value="Unassembled WGS sequence"/>
</dbReference>
<organism evidence="6 7">
    <name type="scientific">Aurantiacibacter marinus</name>
    <dbReference type="NCBI Taxonomy" id="874156"/>
    <lineage>
        <taxon>Bacteria</taxon>
        <taxon>Pseudomonadati</taxon>
        <taxon>Pseudomonadota</taxon>
        <taxon>Alphaproteobacteria</taxon>
        <taxon>Sphingomonadales</taxon>
        <taxon>Erythrobacteraceae</taxon>
        <taxon>Aurantiacibacter</taxon>
    </lineage>
</organism>
<evidence type="ECO:0000256" key="3">
    <source>
        <dbReference type="ARBA" id="ARBA00023163"/>
    </source>
</evidence>
<dbReference type="PANTHER" id="PTHR30055:SF234">
    <property type="entry name" value="HTH-TYPE TRANSCRIPTIONAL REGULATOR BETI"/>
    <property type="match status" value="1"/>
</dbReference>
<evidence type="ECO:0000313" key="6">
    <source>
        <dbReference type="EMBL" id="KLI63026.1"/>
    </source>
</evidence>
<dbReference type="PANTHER" id="PTHR30055">
    <property type="entry name" value="HTH-TYPE TRANSCRIPTIONAL REGULATOR RUTR"/>
    <property type="match status" value="1"/>
</dbReference>
<proteinExistence type="predicted"/>
<evidence type="ECO:0000256" key="4">
    <source>
        <dbReference type="PROSITE-ProRule" id="PRU00335"/>
    </source>
</evidence>